<evidence type="ECO:0000256" key="1">
    <source>
        <dbReference type="SAM" id="Phobius"/>
    </source>
</evidence>
<reference evidence="2 3" key="1">
    <citation type="submission" date="2020-08" db="EMBL/GenBank/DDBJ databases">
        <title>Genomic Encyclopedia of Type Strains, Phase IV (KMG-IV): sequencing the most valuable type-strain genomes for metagenomic binning, comparative biology and taxonomic classification.</title>
        <authorList>
            <person name="Goeker M."/>
        </authorList>
    </citation>
    <scope>NUCLEOTIDE SEQUENCE [LARGE SCALE GENOMIC DNA]</scope>
    <source>
        <strain evidence="2 3">DSM 102134</strain>
    </source>
</reference>
<keyword evidence="1" id="KW-1133">Transmembrane helix</keyword>
<keyword evidence="1" id="KW-0812">Transmembrane</keyword>
<gene>
    <name evidence="2" type="ORF">HNQ75_001552</name>
</gene>
<feature type="transmembrane region" description="Helical" evidence="1">
    <location>
        <begin position="12"/>
        <end position="33"/>
    </location>
</feature>
<proteinExistence type="predicted"/>
<dbReference type="RefSeq" id="WP_156157150.1">
    <property type="nucleotide sequence ID" value="NZ_CANLQM010000007.1"/>
</dbReference>
<keyword evidence="3" id="KW-1185">Reference proteome</keyword>
<dbReference type="AlphaFoldDB" id="A0A7X0DDZ1"/>
<sequence length="56" mass="5824">MAYHHPPRQAKGGLGTAVLFMLLVIAGGSFVAATMDDGPSAPRVYLAKDLNAAVVR</sequence>
<organism evidence="2 3">
    <name type="scientific">Pseudorhizobium flavum</name>
    <dbReference type="NCBI Taxonomy" id="1335061"/>
    <lineage>
        <taxon>Bacteria</taxon>
        <taxon>Pseudomonadati</taxon>
        <taxon>Pseudomonadota</taxon>
        <taxon>Alphaproteobacteria</taxon>
        <taxon>Hyphomicrobiales</taxon>
        <taxon>Rhizobiaceae</taxon>
        <taxon>Rhizobium/Agrobacterium group</taxon>
        <taxon>Pseudorhizobium</taxon>
    </lineage>
</organism>
<evidence type="ECO:0000313" key="3">
    <source>
        <dbReference type="Proteomes" id="UP000535501"/>
    </source>
</evidence>
<protein>
    <submittedName>
        <fullName evidence="2">Uncharacterized protein</fullName>
    </submittedName>
</protein>
<name>A0A7X0DDZ1_9HYPH</name>
<accession>A0A7X0DDZ1</accession>
<evidence type="ECO:0000313" key="2">
    <source>
        <dbReference type="EMBL" id="MBB6179584.1"/>
    </source>
</evidence>
<dbReference type="Proteomes" id="UP000535501">
    <property type="component" value="Unassembled WGS sequence"/>
</dbReference>
<keyword evidence="1" id="KW-0472">Membrane</keyword>
<comment type="caution">
    <text evidence="2">The sequence shown here is derived from an EMBL/GenBank/DDBJ whole genome shotgun (WGS) entry which is preliminary data.</text>
</comment>
<dbReference type="EMBL" id="JACHEJ010000003">
    <property type="protein sequence ID" value="MBB6179584.1"/>
    <property type="molecule type" value="Genomic_DNA"/>
</dbReference>